<gene>
    <name evidence="3" type="ORF">KIF53_09375</name>
</gene>
<feature type="region of interest" description="Disordered" evidence="1">
    <location>
        <begin position="561"/>
        <end position="580"/>
    </location>
</feature>
<keyword evidence="4" id="KW-1185">Reference proteome</keyword>
<reference evidence="3 4" key="1">
    <citation type="submission" date="2021-05" db="EMBL/GenBank/DDBJ databases">
        <title>Draft Whole Genome Sequencing Of Biosensor Chromobacterium violaceum Strain CV026 Reveals A Regulatory RNA In Chromobacterium violaceum Phenotype Regulatory Network.</title>
        <authorList>
            <person name="Hong K.W."/>
            <person name="Chan K.G."/>
            <person name="Chang C.-Y."/>
        </authorList>
    </citation>
    <scope>NUCLEOTIDE SEQUENCE [LARGE SCALE GENOMIC DNA]</scope>
    <source>
        <strain evidence="3 4">ATCC 31532</strain>
    </source>
</reference>
<dbReference type="Pfam" id="PF10145">
    <property type="entry name" value="PhageMin_Tail"/>
    <property type="match status" value="1"/>
</dbReference>
<evidence type="ECO:0000313" key="4">
    <source>
        <dbReference type="Proteomes" id="UP000711178"/>
    </source>
</evidence>
<organism evidence="3 4">
    <name type="scientific">Chromobacterium subtsugae</name>
    <dbReference type="NCBI Taxonomy" id="251747"/>
    <lineage>
        <taxon>Bacteria</taxon>
        <taxon>Pseudomonadati</taxon>
        <taxon>Pseudomonadota</taxon>
        <taxon>Betaproteobacteria</taxon>
        <taxon>Neisseriales</taxon>
        <taxon>Chromobacteriaceae</taxon>
        <taxon>Chromobacterium</taxon>
    </lineage>
</organism>
<sequence length="1028" mass="103942">MSRDVAIGIVIGGAVSATLGHAVGKAKQSIDGLQKGLGDTKSIKALIGETQRLQRELAAADKVTRRAGLEGVRQMRGEVRQLEGDWKRATDRVGDLTRQLSKAKAEAAKAGGALPDMEQALRRQQSSVKAAEDEAARKRAHWQDGKAGGLPRQQVLQLKAEAAAAGEAARAARAKAAEQRGEIATLKASMSAEAGLASELKKAAAEAGRAKRAFQDKREAVQQARASLQGAAGAAEVTAGKLGQAAKQADGLGGAVRKAAQAQQQLAGSPLRTALDANIAQLKAMGIHVGDLDRAMRKLQQTEKGMQWKDAGAARMKEGLQMGATVGTSVIGTTAIPTKISGDFQAEIRDIAIKAGIAGKGDEAELSATIRRTAADEKMDRTALAQAINGLVTQGMDAKEATGHGQLLAQLIKGQQMDPGDAAKLIFSFGQNGVSPEQMIKAMGSVAIAGDMGAFEAKDMAKHMPGLLAASGAMGFNGPKAVEYIAASLQAQQKLTGNADEGANNFKNLLAKIVAPDTTKAFKDAGVDLQASMQEYIKAGYNPIEAFISLTERLQADKDPAKGKNLQGLKQKIKSSKKGSAEESQALEAYLKMAGLSELLGDQQARMGALAQIKYGGQIKEDLDTMHKKDGAAKLKQDKQDRDATSNAKWAAASADFNAAMISVGDAIRPVTDRAAELASAVLQIGASFSSAHPEAAMLGLAAGAATMAYAGAKVVSGAGQWIGGKALGLLAGRLPGGAVAKAAASAGGKSGAGGKLASLLAGEVGVQRVFVTNWPGGGLPGLDVDGPGKSSGKGRAAAKGGRLARIGQAVRAGGGRLGDLARGVRGAGWAGAARGAVGVAGRLGGAALAVGTAGVMAYDTYRHAKTGEEKGAGYGGAAGGLAGGLAGAKLGALVGTMVMPGVGTVVGGLIGGAVGSLAGVALGKSAGGAVGRTISPGASQSPLPGRPAADAAAVAPALAGVGKPGSPAAPPVQHFTFSPQINVKVLGDVKNPAQLAQELQPHLKRLFDQWAMQSRPAGGGQLYDPVG</sequence>
<dbReference type="RefSeq" id="WP_043581422.1">
    <property type="nucleotide sequence ID" value="NZ_CP142381.1"/>
</dbReference>
<protein>
    <submittedName>
        <fullName evidence="3">Phage tail tape measure protein</fullName>
    </submittedName>
</protein>
<dbReference type="EMBL" id="JAHDTB010000006">
    <property type="protein sequence ID" value="MBW8287833.1"/>
    <property type="molecule type" value="Genomic_DNA"/>
</dbReference>
<evidence type="ECO:0000256" key="1">
    <source>
        <dbReference type="SAM" id="MobiDB-lite"/>
    </source>
</evidence>
<dbReference type="GeneID" id="89687502"/>
<feature type="domain" description="Phage tail tape measure protein" evidence="2">
    <location>
        <begin position="368"/>
        <end position="564"/>
    </location>
</feature>
<dbReference type="Proteomes" id="UP000711178">
    <property type="component" value="Unassembled WGS sequence"/>
</dbReference>
<name>A0ABS7FEU7_9NEIS</name>
<proteinExistence type="predicted"/>
<comment type="caution">
    <text evidence="3">The sequence shown here is derived from an EMBL/GenBank/DDBJ whole genome shotgun (WGS) entry which is preliminary data.</text>
</comment>
<evidence type="ECO:0000313" key="3">
    <source>
        <dbReference type="EMBL" id="MBW8287833.1"/>
    </source>
</evidence>
<evidence type="ECO:0000259" key="2">
    <source>
        <dbReference type="Pfam" id="PF10145"/>
    </source>
</evidence>
<dbReference type="InterPro" id="IPR010090">
    <property type="entry name" value="Phage_tape_meas"/>
</dbReference>
<accession>A0ABS7FEU7</accession>